<dbReference type="InterPro" id="IPR020845">
    <property type="entry name" value="AMP-binding_CS"/>
</dbReference>
<dbReference type="Pfam" id="PF07993">
    <property type="entry name" value="NAD_binding_4"/>
    <property type="match status" value="1"/>
</dbReference>
<feature type="compositionally biased region" description="Basic and acidic residues" evidence="5">
    <location>
        <begin position="950"/>
        <end position="961"/>
    </location>
</feature>
<dbReference type="InterPro" id="IPR023213">
    <property type="entry name" value="CAT-like_dom_sf"/>
</dbReference>
<evidence type="ECO:0000313" key="7">
    <source>
        <dbReference type="EMBL" id="MBO4206029.1"/>
    </source>
</evidence>
<keyword evidence="8" id="KW-1185">Reference proteome</keyword>
<dbReference type="CDD" id="cd05235">
    <property type="entry name" value="SDR_e1"/>
    <property type="match status" value="1"/>
</dbReference>
<dbReference type="Pfam" id="PF00550">
    <property type="entry name" value="PP-binding"/>
    <property type="match status" value="1"/>
</dbReference>
<feature type="domain" description="Carrier" evidence="6">
    <location>
        <begin position="970"/>
        <end position="1045"/>
    </location>
</feature>
<dbReference type="InterPro" id="IPR000873">
    <property type="entry name" value="AMP-dep_synth/lig_dom"/>
</dbReference>
<evidence type="ECO:0000313" key="8">
    <source>
        <dbReference type="Proteomes" id="UP000823521"/>
    </source>
</evidence>
<dbReference type="PROSITE" id="PS50075">
    <property type="entry name" value="CARRIER"/>
    <property type="match status" value="1"/>
</dbReference>
<evidence type="ECO:0000256" key="3">
    <source>
        <dbReference type="ARBA" id="ARBA00022553"/>
    </source>
</evidence>
<dbReference type="InterPro" id="IPR001242">
    <property type="entry name" value="Condensation_dom"/>
</dbReference>
<reference evidence="7 8" key="1">
    <citation type="submission" date="2019-12" db="EMBL/GenBank/DDBJ databases">
        <title>Whole genome sequencing of endophytic Actinobacterium Micromonospora sp. MPMI6T.</title>
        <authorList>
            <person name="Evv R."/>
            <person name="Podile A.R."/>
        </authorList>
    </citation>
    <scope>NUCLEOTIDE SEQUENCE [LARGE SCALE GENOMIC DNA]</scope>
    <source>
        <strain evidence="7 8">MPMI6</strain>
    </source>
</reference>
<dbReference type="PROSITE" id="PS00455">
    <property type="entry name" value="AMP_BINDING"/>
    <property type="match status" value="1"/>
</dbReference>
<dbReference type="InterPro" id="IPR020806">
    <property type="entry name" value="PKS_PP-bd"/>
</dbReference>
<dbReference type="InterPro" id="IPR009081">
    <property type="entry name" value="PP-bd_ACP"/>
</dbReference>
<dbReference type="Gene3D" id="3.30.559.30">
    <property type="entry name" value="Nonribosomal peptide synthetase, condensation domain"/>
    <property type="match status" value="1"/>
</dbReference>
<comment type="cofactor">
    <cofactor evidence="1">
        <name>pantetheine 4'-phosphate</name>
        <dbReference type="ChEBI" id="CHEBI:47942"/>
    </cofactor>
</comment>
<dbReference type="Pfam" id="PF00668">
    <property type="entry name" value="Condensation"/>
    <property type="match status" value="1"/>
</dbReference>
<dbReference type="Pfam" id="PF13193">
    <property type="entry name" value="AMP-binding_C"/>
    <property type="match status" value="1"/>
</dbReference>
<dbReference type="Gene3D" id="3.30.559.10">
    <property type="entry name" value="Chloramphenicol acetyltransferase-like domain"/>
    <property type="match status" value="1"/>
</dbReference>
<dbReference type="CDD" id="cd19543">
    <property type="entry name" value="DCL_NRPS"/>
    <property type="match status" value="1"/>
</dbReference>
<dbReference type="InterPro" id="IPR013120">
    <property type="entry name" value="FAR_NAD-bd"/>
</dbReference>
<dbReference type="InterPro" id="IPR042099">
    <property type="entry name" value="ANL_N_sf"/>
</dbReference>
<keyword evidence="4" id="KW-0436">Ligase</keyword>
<protein>
    <submittedName>
        <fullName evidence="7">Amino acid adenylation domain-containing protein</fullName>
    </submittedName>
</protein>
<dbReference type="SMART" id="SM00823">
    <property type="entry name" value="PKS_PP"/>
    <property type="match status" value="1"/>
</dbReference>
<keyword evidence="3" id="KW-0597">Phosphoprotein</keyword>
<dbReference type="InterPro" id="IPR045851">
    <property type="entry name" value="AMP-bd_C_sf"/>
</dbReference>
<evidence type="ECO:0000256" key="5">
    <source>
        <dbReference type="SAM" id="MobiDB-lite"/>
    </source>
</evidence>
<accession>A0ABS3VNT2</accession>
<keyword evidence="2" id="KW-0596">Phosphopantetheine</keyword>
<evidence type="ECO:0000256" key="4">
    <source>
        <dbReference type="ARBA" id="ARBA00022598"/>
    </source>
</evidence>
<name>A0ABS3VNT2_MICEH</name>
<evidence type="ECO:0000256" key="1">
    <source>
        <dbReference type="ARBA" id="ARBA00001957"/>
    </source>
</evidence>
<comment type="caution">
    <text evidence="7">The sequence shown here is derived from an EMBL/GenBank/DDBJ whole genome shotgun (WGS) entry which is preliminary data.</text>
</comment>
<feature type="compositionally biased region" description="Gly residues" evidence="5">
    <location>
        <begin position="217"/>
        <end position="228"/>
    </location>
</feature>
<dbReference type="PANTHER" id="PTHR45527">
    <property type="entry name" value="NONRIBOSOMAL PEPTIDE SYNTHETASE"/>
    <property type="match status" value="1"/>
</dbReference>
<gene>
    <name evidence="7" type="ORF">GSF22_08425</name>
</gene>
<dbReference type="InterPro" id="IPR006162">
    <property type="entry name" value="Ppantetheine_attach_site"/>
</dbReference>
<dbReference type="PANTHER" id="PTHR45527:SF1">
    <property type="entry name" value="FATTY ACID SYNTHASE"/>
    <property type="match status" value="1"/>
</dbReference>
<dbReference type="InterPro" id="IPR010080">
    <property type="entry name" value="Thioester_reductase-like_dom"/>
</dbReference>
<dbReference type="Gene3D" id="3.40.50.720">
    <property type="entry name" value="NAD(P)-binding Rossmann-like Domain"/>
    <property type="match status" value="1"/>
</dbReference>
<dbReference type="SUPFAM" id="SSF47336">
    <property type="entry name" value="ACP-like"/>
    <property type="match status" value="1"/>
</dbReference>
<evidence type="ECO:0000256" key="2">
    <source>
        <dbReference type="ARBA" id="ARBA00022450"/>
    </source>
</evidence>
<dbReference type="PROSITE" id="PS00012">
    <property type="entry name" value="PHOSPHOPANTETHEINE"/>
    <property type="match status" value="1"/>
</dbReference>
<dbReference type="Pfam" id="PF00501">
    <property type="entry name" value="AMP-binding"/>
    <property type="match status" value="1"/>
</dbReference>
<proteinExistence type="predicted"/>
<feature type="region of interest" description="Disordered" evidence="5">
    <location>
        <begin position="209"/>
        <end position="228"/>
    </location>
</feature>
<dbReference type="SUPFAM" id="SSF56801">
    <property type="entry name" value="Acetyl-CoA synthetase-like"/>
    <property type="match status" value="1"/>
</dbReference>
<dbReference type="NCBIfam" id="TIGR01733">
    <property type="entry name" value="AA-adenyl-dom"/>
    <property type="match status" value="1"/>
</dbReference>
<evidence type="ECO:0000259" key="6">
    <source>
        <dbReference type="PROSITE" id="PS50075"/>
    </source>
</evidence>
<dbReference type="InterPro" id="IPR036736">
    <property type="entry name" value="ACP-like_sf"/>
</dbReference>
<dbReference type="NCBIfam" id="TIGR01746">
    <property type="entry name" value="Thioester-redct"/>
    <property type="match status" value="1"/>
</dbReference>
<dbReference type="Gene3D" id="3.40.50.12780">
    <property type="entry name" value="N-terminal domain of ligase-like"/>
    <property type="match status" value="1"/>
</dbReference>
<dbReference type="SUPFAM" id="SSF52777">
    <property type="entry name" value="CoA-dependent acyltransferases"/>
    <property type="match status" value="2"/>
</dbReference>
<dbReference type="InterPro" id="IPR036291">
    <property type="entry name" value="NAD(P)-bd_dom_sf"/>
</dbReference>
<dbReference type="Gene3D" id="3.30.300.30">
    <property type="match status" value="1"/>
</dbReference>
<dbReference type="Gene3D" id="1.10.1200.10">
    <property type="entry name" value="ACP-like"/>
    <property type="match status" value="1"/>
</dbReference>
<dbReference type="InterPro" id="IPR010071">
    <property type="entry name" value="AA_adenyl_dom"/>
</dbReference>
<sequence length="1458" mass="158937">MKATAIQDVYELTPLQQGLLFHCLQAPSAGFYVEQMHFTMRGELRVDVIRAAWKAIIARHPGLRTSFSWEDINRPVQIVHRSATLPCDEIDLSGYPADERERRFTAYLLAERRCGFDLESAPLLRLTVFRFDADTFRLAWRFSHLIMDGWSFGLIMSDFVQLYKAIYHGREITLPTPNGPSDYVSWWRRQDQDAARAYWTEALAGHQPPAPLDLGDPPGGDLAGADPGGDGWDPVRHGYVALELGELANRLRDFSRSRRLTLNTLVQGAWTLVLSRCYGEPDVTVGATMSHRPAELPGCESIVGPLIVTLPVRVPVEESRPVEEWLHTVQSGVMGARDHAGAPLPVIRGWADAPRSADLFETIVSYENVPIPDISFADENMELLGYDVDGRPQYPMSLIVLPGDEIPLRLIFDRRRFTTTSARRMLARVRTTLAAFADGPDRRLGDVDVVPVEERNEILALAVRAETVPADESLPAVVRAQAARLPEKVALVGDGSSVTFAELTTGADRVAAALRAAGVRPGDRVAICADRTPRLVVGLLGILSAGAAYVPLDPTHPPGRHAFVLDDSASAAVLTESAVAPATDLPVVLLDGDLPEPVEPVDVAPDDIAYVMYTSGSTGEPKGVQVTHRNVLRLVRGGQAELDLGEDDVWAMFFSPAFDGATYELWGSLATGARLVVVPHAVSRSPEDLLALLAGERVTVCTMTPSAFRQLISVEPTVDQQLSLRVQVLGGEKVDPSTLAGWFERHPDRPWVVNAYGPTEATVWVCHHRVLPEESTQESPRSLIGRALPDTAIYPLDASGRLAPLGAPGELHLAGPGVTAGYVNRPEENARRFVPDRFTDGGTRMYASGDLGRFTATGELEYLGRADGQVKVRGYRVEPGEVATRLRSHPGVRTAVAVVRGEQLFGYVVPTGEPVPGEELVRHCAQVLPEYMVPTSVTTIEEIPLTPNGKLDHRALPDAERPSGGTDYVAPRGPTELRLAEILAEVLGVARIGVHDDLQELGLHSLLATRAVNAIRASWQVNIPLRRLFETPTIAAVAEIIHGGGAPRLESDRPGQADLATEAVLDADLVEAISTASDRSGRTRHVFVTGATGFPGAYLVAELARTTDATVHCLVRAADPGTASARLRDHLRTLQLWSDDLADRVHAVPGDLAQPFLGLSREEFDRHAEQADQIFHFGAYVNFLYPYRRLRSVNVAGTKEIIRLATTGRKSVLHHVSSVGVFAARRATDGDSRGAETELDPSAPRLPNGYAETKWVAERLVTQARDAGLPVVIHRLGRVAGDSRTGVWRATNDALAELLKASAGLGALPRFEGRLDMVPVDHVARAMAAIATRPEALGRIFHLVNPRPLVFEDLRAGFERAGYPPDSREMIRWYTDLVDRSATTDEDWSVAIALLAEWTQHASHGMRDPRFDSGATQEFLAGIADCPPVDADVLGRYLRYLADVGFLRRPAVAHSEVS</sequence>
<dbReference type="RefSeq" id="WP_208812584.1">
    <property type="nucleotide sequence ID" value="NZ_WVUH01000047.1"/>
</dbReference>
<feature type="region of interest" description="Disordered" evidence="5">
    <location>
        <begin position="948"/>
        <end position="971"/>
    </location>
</feature>
<dbReference type="SUPFAM" id="SSF51735">
    <property type="entry name" value="NAD(P)-binding Rossmann-fold domains"/>
    <property type="match status" value="1"/>
</dbReference>
<dbReference type="EMBL" id="WVUH01000047">
    <property type="protein sequence ID" value="MBO4206029.1"/>
    <property type="molecule type" value="Genomic_DNA"/>
</dbReference>
<dbReference type="Proteomes" id="UP000823521">
    <property type="component" value="Unassembled WGS sequence"/>
</dbReference>
<dbReference type="InterPro" id="IPR025110">
    <property type="entry name" value="AMP-bd_C"/>
</dbReference>
<organism evidence="7 8">
    <name type="scientific">Micromonospora echinofusca</name>
    <dbReference type="NCBI Taxonomy" id="47858"/>
    <lineage>
        <taxon>Bacteria</taxon>
        <taxon>Bacillati</taxon>
        <taxon>Actinomycetota</taxon>
        <taxon>Actinomycetes</taxon>
        <taxon>Micromonosporales</taxon>
        <taxon>Micromonosporaceae</taxon>
        <taxon>Micromonospora</taxon>
    </lineage>
</organism>